<evidence type="ECO:0000313" key="2">
    <source>
        <dbReference type="WBParaSite" id="JU765_v2.g17381.t1"/>
    </source>
</evidence>
<evidence type="ECO:0000313" key="1">
    <source>
        <dbReference type="Proteomes" id="UP000887576"/>
    </source>
</evidence>
<protein>
    <submittedName>
        <fullName evidence="2">SAM domain-containing protein</fullName>
    </submittedName>
</protein>
<proteinExistence type="predicted"/>
<accession>A0AC34QL77</accession>
<name>A0AC34QL77_9BILA</name>
<reference evidence="2" key="1">
    <citation type="submission" date="2022-11" db="UniProtKB">
        <authorList>
            <consortium name="WormBaseParasite"/>
        </authorList>
    </citation>
    <scope>IDENTIFICATION</scope>
</reference>
<organism evidence="1 2">
    <name type="scientific">Panagrolaimus sp. JU765</name>
    <dbReference type="NCBI Taxonomy" id="591449"/>
    <lineage>
        <taxon>Eukaryota</taxon>
        <taxon>Metazoa</taxon>
        <taxon>Ecdysozoa</taxon>
        <taxon>Nematoda</taxon>
        <taxon>Chromadorea</taxon>
        <taxon>Rhabditida</taxon>
        <taxon>Tylenchina</taxon>
        <taxon>Panagrolaimomorpha</taxon>
        <taxon>Panagrolaimoidea</taxon>
        <taxon>Panagrolaimidae</taxon>
        <taxon>Panagrolaimus</taxon>
    </lineage>
</organism>
<dbReference type="Proteomes" id="UP000887576">
    <property type="component" value="Unplaced"/>
</dbReference>
<dbReference type="WBParaSite" id="JU765_v2.g17381.t1">
    <property type="protein sequence ID" value="JU765_v2.g17381.t1"/>
    <property type="gene ID" value="JU765_v2.g17381"/>
</dbReference>
<sequence length="435" mass="48958">MFGNVGILPNGTVIRLRFNQQNIRNCIQGIRFPGNFPPMQRLVGIRFNFDPAQQQPNNMISQGMIQPIPSNDPSTMNNGFVQQQVTDNFPTPQVCLTAPQVLAKPIPISFPTVSEPASLPITLPRNDEMNQEIVVVAVNDENEQSTMENEEVSSPINFHENSIDENVSFRNDNELRESIDIVEIDESEIPMSPEPCTTERQNPSPIIVPISPSIKNDQSDDESDHSNELLKKQEMEELDKDFDVSFPEKSDLSSSSTSTSDETCLNCQKNFAEIGQRNAKHPQYCSNGCRKIFKQTKKAIKRNANFDSENDQVKKLKKFRENFVNEKSPSLKIRIKSPVKDFPTESSQLLTISKPPPSNPSSVDYLNSIEKAGLNLEDVQNWESKDVQNFVNNIVNPGNVDDLFEKEEIDGSSFLMLNFEHLKSMGIKIGPALKI</sequence>